<accession>A0A0F9P8D6</accession>
<dbReference type="EMBL" id="LAZR01003219">
    <property type="protein sequence ID" value="KKN20672.1"/>
    <property type="molecule type" value="Genomic_DNA"/>
</dbReference>
<proteinExistence type="predicted"/>
<name>A0A0F9P8D6_9ZZZZ</name>
<organism evidence="1">
    <name type="scientific">marine sediment metagenome</name>
    <dbReference type="NCBI Taxonomy" id="412755"/>
    <lineage>
        <taxon>unclassified sequences</taxon>
        <taxon>metagenomes</taxon>
        <taxon>ecological metagenomes</taxon>
    </lineage>
</organism>
<dbReference type="AlphaFoldDB" id="A0A0F9P8D6"/>
<reference evidence="1" key="1">
    <citation type="journal article" date="2015" name="Nature">
        <title>Complex archaea that bridge the gap between prokaryotes and eukaryotes.</title>
        <authorList>
            <person name="Spang A."/>
            <person name="Saw J.H."/>
            <person name="Jorgensen S.L."/>
            <person name="Zaremba-Niedzwiedzka K."/>
            <person name="Martijn J."/>
            <person name="Lind A.E."/>
            <person name="van Eijk R."/>
            <person name="Schleper C."/>
            <person name="Guy L."/>
            <person name="Ettema T.J."/>
        </authorList>
    </citation>
    <scope>NUCLEOTIDE SEQUENCE</scope>
</reference>
<evidence type="ECO:0000313" key="1">
    <source>
        <dbReference type="EMBL" id="KKN20672.1"/>
    </source>
</evidence>
<comment type="caution">
    <text evidence="1">The sequence shown here is derived from an EMBL/GenBank/DDBJ whole genome shotgun (WGS) entry which is preliminary data.</text>
</comment>
<sequence length="56" mass="6712">MSRIRADDIDLSKPKRKFGIDPYIVFDKNLNEIRMEIPLDKLMDPEENAKIREQHK</sequence>
<gene>
    <name evidence="1" type="ORF">LCGC14_0933220</name>
</gene>
<protein>
    <submittedName>
        <fullName evidence="1">Uncharacterized protein</fullName>
    </submittedName>
</protein>